<evidence type="ECO:0000259" key="9">
    <source>
        <dbReference type="Pfam" id="PF06144"/>
    </source>
</evidence>
<evidence type="ECO:0000256" key="5">
    <source>
        <dbReference type="ARBA" id="ARBA00022705"/>
    </source>
</evidence>
<evidence type="ECO:0000256" key="8">
    <source>
        <dbReference type="ARBA" id="ARBA00049244"/>
    </source>
</evidence>
<evidence type="ECO:0000256" key="4">
    <source>
        <dbReference type="ARBA" id="ARBA00022695"/>
    </source>
</evidence>
<dbReference type="AlphaFoldDB" id="A0A537J048"/>
<evidence type="ECO:0000256" key="7">
    <source>
        <dbReference type="ARBA" id="ARBA00034754"/>
    </source>
</evidence>
<dbReference type="EC" id="2.7.7.7" evidence="1"/>
<dbReference type="InterPro" id="IPR005790">
    <property type="entry name" value="DNA_polIII_delta"/>
</dbReference>
<keyword evidence="6" id="KW-0239">DNA-directed DNA polymerase</keyword>
<dbReference type="PANTHER" id="PTHR34388:SF1">
    <property type="entry name" value="DNA POLYMERASE III SUBUNIT DELTA"/>
    <property type="match status" value="1"/>
</dbReference>
<dbReference type="GO" id="GO:0003677">
    <property type="term" value="F:DNA binding"/>
    <property type="evidence" value="ECO:0007669"/>
    <property type="project" value="InterPro"/>
</dbReference>
<dbReference type="InterPro" id="IPR010372">
    <property type="entry name" value="DNA_pol3_delta_N"/>
</dbReference>
<evidence type="ECO:0000256" key="6">
    <source>
        <dbReference type="ARBA" id="ARBA00022932"/>
    </source>
</evidence>
<dbReference type="GO" id="GO:0003887">
    <property type="term" value="F:DNA-directed DNA polymerase activity"/>
    <property type="evidence" value="ECO:0007669"/>
    <property type="project" value="UniProtKB-KW"/>
</dbReference>
<dbReference type="Gene3D" id="1.20.272.10">
    <property type="match status" value="1"/>
</dbReference>
<dbReference type="InterPro" id="IPR027417">
    <property type="entry name" value="P-loop_NTPase"/>
</dbReference>
<reference evidence="11 12" key="1">
    <citation type="journal article" date="2019" name="Nat. Microbiol.">
        <title>Mediterranean grassland soil C-N compound turnover is dependent on rainfall and depth, and is mediated by genomically divergent microorganisms.</title>
        <authorList>
            <person name="Diamond S."/>
            <person name="Andeer P.F."/>
            <person name="Li Z."/>
            <person name="Crits-Christoph A."/>
            <person name="Burstein D."/>
            <person name="Anantharaman K."/>
            <person name="Lane K.R."/>
            <person name="Thomas B.C."/>
            <person name="Pan C."/>
            <person name="Northen T.R."/>
            <person name="Banfield J.F."/>
        </authorList>
    </citation>
    <scope>NUCLEOTIDE SEQUENCE [LARGE SCALE GENOMIC DNA]</scope>
    <source>
        <strain evidence="11">NP_8</strain>
    </source>
</reference>
<proteinExistence type="inferred from homology"/>
<dbReference type="Gene3D" id="3.40.50.300">
    <property type="entry name" value="P-loop containing nucleotide triphosphate hydrolases"/>
    <property type="match status" value="1"/>
</dbReference>
<dbReference type="EMBL" id="VBAP01000009">
    <property type="protein sequence ID" value="TMI76907.1"/>
    <property type="molecule type" value="Genomic_DNA"/>
</dbReference>
<keyword evidence="5" id="KW-0235">DNA replication</keyword>
<evidence type="ECO:0000313" key="12">
    <source>
        <dbReference type="Proteomes" id="UP000318834"/>
    </source>
</evidence>
<dbReference type="NCBIfam" id="TIGR01128">
    <property type="entry name" value="holA"/>
    <property type="match status" value="1"/>
</dbReference>
<evidence type="ECO:0000256" key="2">
    <source>
        <dbReference type="ARBA" id="ARBA00017703"/>
    </source>
</evidence>
<evidence type="ECO:0000256" key="3">
    <source>
        <dbReference type="ARBA" id="ARBA00022679"/>
    </source>
</evidence>
<sequence>MPTKSPSSLTGSGAAARNTCSMPAADAHVYLLHGEEDLLIDQALAALLDRLVPAEERDLNLDVLRATEIAITDLVTRLDTLPFFGRRRVVVVKDADAWKAPEQDRLAAYLEQGAPPSALILVAQGLDRRRKLYIAIRRIGEVQEFPRMSVRQLPSWIAERARHAGRRLDPDAVDALVALVGPGLRQLSLEMEKVFAYVGDRDRIARQDVEAVVSRVSESTIFMLVDAIGEQRAGQALRHLTEILREEAPPYVLFMIARQFRMLYRGSVLLARRKPFANLQEALGAPPFVVRRISEQARNFSPASFPGIFVRLQEADRAIKSSGHPRLALETLIADLCLPRRELTGTGERGSAETRS</sequence>
<dbReference type="SUPFAM" id="SSF52540">
    <property type="entry name" value="P-loop containing nucleoside triphosphate hydrolases"/>
    <property type="match status" value="1"/>
</dbReference>
<dbReference type="Gene3D" id="1.10.8.60">
    <property type="match status" value="1"/>
</dbReference>
<evidence type="ECO:0000256" key="1">
    <source>
        <dbReference type="ARBA" id="ARBA00012417"/>
    </source>
</evidence>
<accession>A0A537J048</accession>
<dbReference type="GO" id="GO:0009360">
    <property type="term" value="C:DNA polymerase III complex"/>
    <property type="evidence" value="ECO:0007669"/>
    <property type="project" value="InterPro"/>
</dbReference>
<evidence type="ECO:0000259" key="10">
    <source>
        <dbReference type="Pfam" id="PF21694"/>
    </source>
</evidence>
<comment type="similarity">
    <text evidence="7">Belongs to the DNA polymerase HolA subunit family.</text>
</comment>
<dbReference type="InterPro" id="IPR048466">
    <property type="entry name" value="DNA_pol3_delta-like_C"/>
</dbReference>
<feature type="domain" description="DNA polymerase III delta subunit-like C-terminal" evidence="10">
    <location>
        <begin position="218"/>
        <end position="335"/>
    </location>
</feature>
<dbReference type="GO" id="GO:0006261">
    <property type="term" value="P:DNA-templated DNA replication"/>
    <property type="evidence" value="ECO:0007669"/>
    <property type="project" value="TreeGrafter"/>
</dbReference>
<dbReference type="PANTHER" id="PTHR34388">
    <property type="entry name" value="DNA POLYMERASE III SUBUNIT DELTA"/>
    <property type="match status" value="1"/>
</dbReference>
<dbReference type="Pfam" id="PF06144">
    <property type="entry name" value="DNA_pol3_delta"/>
    <property type="match status" value="1"/>
</dbReference>
<comment type="caution">
    <text evidence="11">The sequence shown here is derived from an EMBL/GenBank/DDBJ whole genome shotgun (WGS) entry which is preliminary data.</text>
</comment>
<dbReference type="Pfam" id="PF21694">
    <property type="entry name" value="DNA_pol3_delta_C"/>
    <property type="match status" value="1"/>
</dbReference>
<keyword evidence="4 11" id="KW-0548">Nucleotidyltransferase</keyword>
<organism evidence="11 12">
    <name type="scientific">Candidatus Segetimicrobium genomatis</name>
    <dbReference type="NCBI Taxonomy" id="2569760"/>
    <lineage>
        <taxon>Bacteria</taxon>
        <taxon>Bacillati</taxon>
        <taxon>Candidatus Sysuimicrobiota</taxon>
        <taxon>Candidatus Sysuimicrobiia</taxon>
        <taxon>Candidatus Sysuimicrobiales</taxon>
        <taxon>Candidatus Segetimicrobiaceae</taxon>
        <taxon>Candidatus Segetimicrobium</taxon>
    </lineage>
</organism>
<dbReference type="InterPro" id="IPR008921">
    <property type="entry name" value="DNA_pol3_clamp-load_cplx_C"/>
</dbReference>
<evidence type="ECO:0000313" key="11">
    <source>
        <dbReference type="EMBL" id="TMI76907.1"/>
    </source>
</evidence>
<keyword evidence="3 11" id="KW-0808">Transferase</keyword>
<dbReference type="SUPFAM" id="SSF48019">
    <property type="entry name" value="post-AAA+ oligomerization domain-like"/>
    <property type="match status" value="1"/>
</dbReference>
<feature type="domain" description="DNA polymerase III delta N-terminal" evidence="9">
    <location>
        <begin position="30"/>
        <end position="135"/>
    </location>
</feature>
<comment type="catalytic activity">
    <reaction evidence="8">
        <text>DNA(n) + a 2'-deoxyribonucleoside 5'-triphosphate = DNA(n+1) + diphosphate</text>
        <dbReference type="Rhea" id="RHEA:22508"/>
        <dbReference type="Rhea" id="RHEA-COMP:17339"/>
        <dbReference type="Rhea" id="RHEA-COMP:17340"/>
        <dbReference type="ChEBI" id="CHEBI:33019"/>
        <dbReference type="ChEBI" id="CHEBI:61560"/>
        <dbReference type="ChEBI" id="CHEBI:173112"/>
        <dbReference type="EC" id="2.7.7.7"/>
    </reaction>
</comment>
<name>A0A537J048_9BACT</name>
<dbReference type="Proteomes" id="UP000318834">
    <property type="component" value="Unassembled WGS sequence"/>
</dbReference>
<gene>
    <name evidence="11" type="primary">holA</name>
    <name evidence="11" type="ORF">E6H05_02580</name>
</gene>
<protein>
    <recommendedName>
        <fullName evidence="2">DNA polymerase III subunit delta</fullName>
        <ecNumber evidence="1">2.7.7.7</ecNumber>
    </recommendedName>
</protein>